<sequence>MKLNISFPATGCQKLIEMDDEQKLRIFSEKRMDTEVAIDALGEKWKSCVVRISGGTSKQGFPMKEVSGPMSEPAPPTE</sequence>
<gene>
    <name evidence="7" type="primary">LOC783533</name>
</gene>
<organism evidence="7">
    <name type="scientific">Bos taurus</name>
    <name type="common">Bovine</name>
    <dbReference type="NCBI Taxonomy" id="9913"/>
    <lineage>
        <taxon>Eukaryota</taxon>
        <taxon>Metazoa</taxon>
        <taxon>Chordata</taxon>
        <taxon>Craniata</taxon>
        <taxon>Vertebrata</taxon>
        <taxon>Euteleostomi</taxon>
        <taxon>Mammalia</taxon>
        <taxon>Eutheria</taxon>
        <taxon>Laurasiatheria</taxon>
        <taxon>Artiodactyla</taxon>
        <taxon>Ruminantia</taxon>
        <taxon>Pecora</taxon>
        <taxon>Bovidae</taxon>
        <taxon>Bovinae</taxon>
        <taxon>Bos</taxon>
    </lineage>
</organism>
<dbReference type="Pfam" id="PF01092">
    <property type="entry name" value="Ribosomal_S6e"/>
    <property type="match status" value="1"/>
</dbReference>
<dbReference type="InterPro" id="IPR001377">
    <property type="entry name" value="Ribosomal_eS6"/>
</dbReference>
<protein>
    <recommendedName>
        <fullName evidence="4">Small ribosomal subunit protein eS6</fullName>
    </recommendedName>
    <alternativeName>
        <fullName evidence="5">40S ribosomal protein S6</fullName>
    </alternativeName>
</protein>
<dbReference type="GO" id="GO:0006412">
    <property type="term" value="P:translation"/>
    <property type="evidence" value="ECO:0007669"/>
    <property type="project" value="InterPro"/>
</dbReference>
<reference evidence="7" key="1">
    <citation type="submission" date="2007-03" db="EMBL/GenBank/DDBJ databases">
        <authorList>
            <person name="Moore S."/>
            <person name="Alexander L."/>
            <person name="Brownstein M."/>
            <person name="Guan L."/>
            <person name="Lobo S."/>
            <person name="Meng Y."/>
            <person name="Tanaguchi M."/>
            <person name="Wang Z."/>
            <person name="Yu J."/>
            <person name="Prange C."/>
            <person name="Schreiber K."/>
            <person name="Shenmen C."/>
            <person name="Wagner L."/>
            <person name="Bala M."/>
            <person name="Barbazuk S."/>
            <person name="Barber S."/>
            <person name="Babakaiff R."/>
            <person name="Beland J."/>
            <person name="Chun E."/>
            <person name="Del Rio L."/>
            <person name="Gibson S."/>
            <person name="Hanson R."/>
            <person name="Kirkpatrick R."/>
            <person name="Liu J."/>
            <person name="Matsuo C."/>
            <person name="Mayo M."/>
            <person name="Santos R.R."/>
            <person name="Stott J."/>
            <person name="Tsai M."/>
            <person name="Wong D."/>
            <person name="Siddiqui A."/>
            <person name="Holt R."/>
            <person name="Jones S.J."/>
            <person name="Marra M.A."/>
        </authorList>
    </citation>
    <scope>NUCLEOTIDE SEQUENCE</scope>
    <source>
        <strain evidence="7">Hereford</strain>
        <tissue evidence="7">Thymus</tissue>
    </source>
</reference>
<evidence type="ECO:0000256" key="1">
    <source>
        <dbReference type="ARBA" id="ARBA00009312"/>
    </source>
</evidence>
<comment type="similarity">
    <text evidence="1">Belongs to the eukaryotic ribosomal protein eS6 family.</text>
</comment>
<feature type="region of interest" description="Disordered" evidence="6">
    <location>
        <begin position="59"/>
        <end position="78"/>
    </location>
</feature>
<evidence type="ECO:0000256" key="3">
    <source>
        <dbReference type="ARBA" id="ARBA00023274"/>
    </source>
</evidence>
<evidence type="ECO:0000313" key="7">
    <source>
        <dbReference type="EMBL" id="AAI34774.1"/>
    </source>
</evidence>
<dbReference type="SMART" id="SM01405">
    <property type="entry name" value="Ribosomal_S6e"/>
    <property type="match status" value="1"/>
</dbReference>
<keyword evidence="2" id="KW-0689">Ribosomal protein</keyword>
<evidence type="ECO:0000256" key="6">
    <source>
        <dbReference type="SAM" id="MobiDB-lite"/>
    </source>
</evidence>
<dbReference type="EMBL" id="BC134773">
    <property type="protein sequence ID" value="AAI34774.1"/>
    <property type="molecule type" value="mRNA"/>
</dbReference>
<keyword evidence="3" id="KW-0687">Ribonucleoprotein</keyword>
<proteinExistence type="evidence at transcript level"/>
<dbReference type="AlphaFoldDB" id="A4IFU6"/>
<name>A4IFU6_BOVIN</name>
<accession>A4IFU6</accession>
<evidence type="ECO:0000256" key="5">
    <source>
        <dbReference type="ARBA" id="ARBA00035403"/>
    </source>
</evidence>
<evidence type="ECO:0000256" key="4">
    <source>
        <dbReference type="ARBA" id="ARBA00035278"/>
    </source>
</evidence>
<dbReference type="PANTHER" id="PTHR11502">
    <property type="entry name" value="40S RIBOSOMAL PROTEIN S6"/>
    <property type="match status" value="1"/>
</dbReference>
<evidence type="ECO:0000256" key="2">
    <source>
        <dbReference type="ARBA" id="ARBA00022980"/>
    </source>
</evidence>
<dbReference type="GO" id="GO:0005840">
    <property type="term" value="C:ribosome"/>
    <property type="evidence" value="ECO:0007669"/>
    <property type="project" value="UniProtKB-KW"/>
</dbReference>
<dbReference type="GO" id="GO:1990904">
    <property type="term" value="C:ribonucleoprotein complex"/>
    <property type="evidence" value="ECO:0007669"/>
    <property type="project" value="UniProtKB-KW"/>
</dbReference>
<dbReference type="GO" id="GO:0003735">
    <property type="term" value="F:structural constituent of ribosome"/>
    <property type="evidence" value="ECO:0007669"/>
    <property type="project" value="InterPro"/>
</dbReference>